<name>A0A6J3MLM6_9PEZI</name>
<evidence type="ECO:0000313" key="4">
    <source>
        <dbReference type="RefSeq" id="XP_033464928.1"/>
    </source>
</evidence>
<reference evidence="4" key="3">
    <citation type="submission" date="2025-08" db="UniProtKB">
        <authorList>
            <consortium name="RefSeq"/>
        </authorList>
    </citation>
    <scope>IDENTIFICATION</scope>
    <source>
        <strain evidence="4">CBS 342.82</strain>
    </source>
</reference>
<organism evidence="4">
    <name type="scientific">Dissoconium aciculare CBS 342.82</name>
    <dbReference type="NCBI Taxonomy" id="1314786"/>
    <lineage>
        <taxon>Eukaryota</taxon>
        <taxon>Fungi</taxon>
        <taxon>Dikarya</taxon>
        <taxon>Ascomycota</taxon>
        <taxon>Pezizomycotina</taxon>
        <taxon>Dothideomycetes</taxon>
        <taxon>Dothideomycetidae</taxon>
        <taxon>Mycosphaerellales</taxon>
        <taxon>Dissoconiaceae</taxon>
        <taxon>Dissoconium</taxon>
    </lineage>
</organism>
<reference evidence="4" key="1">
    <citation type="submission" date="2020-01" db="EMBL/GenBank/DDBJ databases">
        <authorList>
            <consortium name="DOE Joint Genome Institute"/>
            <person name="Haridas S."/>
            <person name="Albert R."/>
            <person name="Binder M."/>
            <person name="Bloem J."/>
            <person name="Labutti K."/>
            <person name="Salamov A."/>
            <person name="Andreopoulos B."/>
            <person name="Baker S.E."/>
            <person name="Barry K."/>
            <person name="Bills G."/>
            <person name="Bluhm B.H."/>
            <person name="Cannon C."/>
            <person name="Castanera R."/>
            <person name="Culley D.E."/>
            <person name="Daum C."/>
            <person name="Ezra D."/>
            <person name="Gonzalez J.B."/>
            <person name="Henrissat B."/>
            <person name="Kuo A."/>
            <person name="Liang C."/>
            <person name="Lipzen A."/>
            <person name="Lutzoni F."/>
            <person name="Magnuson J."/>
            <person name="Mondo S."/>
            <person name="Nolan M."/>
            <person name="Ohm R."/>
            <person name="Pangilinan J."/>
            <person name="Park H.-J."/>
            <person name="Ramirez L."/>
            <person name="Alfaro M."/>
            <person name="Sun H."/>
            <person name="Tritt A."/>
            <person name="Yoshinaga Y."/>
            <person name="Zwiers L.-H."/>
            <person name="Turgeon B.G."/>
            <person name="Goodwin S.B."/>
            <person name="Spatafora J.W."/>
            <person name="Crous P.W."/>
            <person name="Grigoriev I.V."/>
        </authorList>
    </citation>
    <scope>NUCLEOTIDE SEQUENCE</scope>
    <source>
        <strain evidence="4">CBS 342.82</strain>
    </source>
</reference>
<feature type="compositionally biased region" description="Low complexity" evidence="1">
    <location>
        <begin position="311"/>
        <end position="328"/>
    </location>
</feature>
<keyword evidence="2" id="KW-0472">Membrane</keyword>
<proteinExistence type="predicted"/>
<keyword evidence="3" id="KW-1185">Reference proteome</keyword>
<dbReference type="Proteomes" id="UP000504637">
    <property type="component" value="Unplaced"/>
</dbReference>
<accession>A0A6J3MLM6</accession>
<dbReference type="RefSeq" id="XP_033464928.1">
    <property type="nucleotide sequence ID" value="XM_033603825.1"/>
</dbReference>
<sequence length="390" mass="41916">MAPSRCMPNDDDCAFYFFRSNLGNYNTTSNITQWLDVQCGLPVDFPKPCIIQGGPAQLLYFPVSESNREICPTTSAALLQQLPQNAAANNAPPITTLGRTFSAGSAYISFETLYAGFRSHDVPGGEAVQIGPTFSNAVFEFRSDEISTNCFATIDPVATTTAGYGLGTQLNFADLNLPVAASAYKCQNQCRSCTPFVRSTVCSAINVCTTIWDNFNPLLAVPTRLREIVPEWSTCSFWDDRIANIIFDPPIALQVADAPAQATLPSWLMTAMSARPASVSATPTTTALQETLDTVQSWSLTGSQRLPIQPTTAVSSIPSATSTTTYSSNRRTGASENPTSSLTTPNTTSPFNNAAIGSSSKLREIGWTYAYVAVLFFGTLLGSLLEQFDA</sequence>
<dbReference type="AlphaFoldDB" id="A0A6J3MLM6"/>
<feature type="region of interest" description="Disordered" evidence="1">
    <location>
        <begin position="311"/>
        <end position="353"/>
    </location>
</feature>
<gene>
    <name evidence="4" type="ORF">K489DRAFT_376049</name>
</gene>
<protein>
    <submittedName>
        <fullName evidence="4">Uncharacterized protein</fullName>
    </submittedName>
</protein>
<keyword evidence="2" id="KW-0812">Transmembrane</keyword>
<feature type="compositionally biased region" description="Low complexity" evidence="1">
    <location>
        <begin position="335"/>
        <end position="353"/>
    </location>
</feature>
<dbReference type="GeneID" id="54361625"/>
<feature type="transmembrane region" description="Helical" evidence="2">
    <location>
        <begin position="366"/>
        <end position="385"/>
    </location>
</feature>
<keyword evidence="2" id="KW-1133">Transmembrane helix</keyword>
<evidence type="ECO:0000313" key="3">
    <source>
        <dbReference type="Proteomes" id="UP000504637"/>
    </source>
</evidence>
<dbReference type="OrthoDB" id="3944128at2759"/>
<reference evidence="4" key="2">
    <citation type="submission" date="2020-04" db="EMBL/GenBank/DDBJ databases">
        <authorList>
            <consortium name="NCBI Genome Project"/>
        </authorList>
    </citation>
    <scope>NUCLEOTIDE SEQUENCE</scope>
    <source>
        <strain evidence="4">CBS 342.82</strain>
    </source>
</reference>
<evidence type="ECO:0000256" key="2">
    <source>
        <dbReference type="SAM" id="Phobius"/>
    </source>
</evidence>
<evidence type="ECO:0000256" key="1">
    <source>
        <dbReference type="SAM" id="MobiDB-lite"/>
    </source>
</evidence>